<protein>
    <submittedName>
        <fullName evidence="1">Uncharacterized protein</fullName>
    </submittedName>
</protein>
<dbReference type="RefSeq" id="WP_201118335.1">
    <property type="nucleotide sequence ID" value="NZ_CP067993.1"/>
</dbReference>
<sequence>MDVSRGIALALTAGMMMALVRLPAHVDGGGIAPNGLGCPGFSPSRALPVTLEALRADPMRYHGRLVRVRGAYVDGFEMSALHPGPPVQDPWAAEGVWVNGISILVLPPEQAVELTGIVAAGRPDFPFGKGHWAMACGALCVFDPAIGAAMKNAAVSCGVLVLSWFWRILSPAASVPWSARS</sequence>
<dbReference type="EMBL" id="CP067993">
    <property type="protein sequence ID" value="QQQ43396.1"/>
    <property type="molecule type" value="Genomic_DNA"/>
</dbReference>
<reference evidence="1 2" key="1">
    <citation type="submission" date="2021-01" db="EMBL/GenBank/DDBJ databases">
        <title>Genome Characterization of a novel Stenotrophomonas isolate with high keratinase activity.</title>
        <authorList>
            <person name="Cao Z.-J."/>
        </authorList>
    </citation>
    <scope>NUCLEOTIDE SEQUENCE [LARGE SCALE GENOMIC DNA]</scope>
    <source>
        <strain evidence="1 2">DHHJ</strain>
    </source>
</reference>
<dbReference type="AlphaFoldDB" id="A0ABD7C5R4"/>
<evidence type="ECO:0000313" key="1">
    <source>
        <dbReference type="EMBL" id="QQQ43396.1"/>
    </source>
</evidence>
<gene>
    <name evidence="1" type="ORF">JJL50_04940</name>
</gene>
<proteinExistence type="predicted"/>
<accession>A0ABD7C5R4</accession>
<organism evidence="1 2">
    <name type="scientific">Stenotrophomonas maltophilia</name>
    <name type="common">Pseudomonas maltophilia</name>
    <name type="synonym">Xanthomonas maltophilia</name>
    <dbReference type="NCBI Taxonomy" id="40324"/>
    <lineage>
        <taxon>Bacteria</taxon>
        <taxon>Pseudomonadati</taxon>
        <taxon>Pseudomonadota</taxon>
        <taxon>Gammaproteobacteria</taxon>
        <taxon>Lysobacterales</taxon>
        <taxon>Lysobacteraceae</taxon>
        <taxon>Stenotrophomonas</taxon>
        <taxon>Stenotrophomonas maltophilia group</taxon>
    </lineage>
</organism>
<evidence type="ECO:0000313" key="2">
    <source>
        <dbReference type="Proteomes" id="UP000596095"/>
    </source>
</evidence>
<name>A0ABD7C5R4_STEMA</name>
<dbReference type="Proteomes" id="UP000596095">
    <property type="component" value="Chromosome"/>
</dbReference>